<dbReference type="GO" id="GO:0110154">
    <property type="term" value="P:RNA decapping"/>
    <property type="evidence" value="ECO:0007669"/>
    <property type="project" value="TreeGrafter"/>
</dbReference>
<proteinExistence type="predicted"/>
<protein>
    <submittedName>
        <fullName evidence="2">Calcineurin-like phosphoesterase</fullName>
    </submittedName>
</protein>
<dbReference type="InterPro" id="IPR004843">
    <property type="entry name" value="Calcineurin-like_PHP"/>
</dbReference>
<dbReference type="Pfam" id="PF00149">
    <property type="entry name" value="Metallophos"/>
    <property type="match status" value="1"/>
</dbReference>
<dbReference type="RefSeq" id="WP_132317351.1">
    <property type="nucleotide sequence ID" value="NZ_FWZT01000005.1"/>
</dbReference>
<sequence length="267" mass="30588">MLEKYLIVSDIAGQYDAFARLREQKPDLPCISVGDAIDKGPQSQLVLDFLIQDKGSDLLLGNHEYLLLRAMHELEYEPLMSKRVFCHFWLESRGLATILSYLPHGDLYRNLERTLFAFKDRLTEIGHLHYLKTRALIFISPGLAVSHAPSNLRFLQSRLQTWVADSDVFLGSTFADPHIWVKGPSPSPFSGLTLPTTVGEFVSCRDEPSELKSYLHVFGHMSRWGYKQFLSPDHKRTTHLCIDSSRSSKITGLVWPQQQVIQERFRN</sequence>
<keyword evidence="3" id="KW-1185">Reference proteome</keyword>
<dbReference type="PANTHER" id="PTHR42850">
    <property type="entry name" value="METALLOPHOSPHOESTERASE"/>
    <property type="match status" value="1"/>
</dbReference>
<dbReference type="GO" id="GO:0005737">
    <property type="term" value="C:cytoplasm"/>
    <property type="evidence" value="ECO:0007669"/>
    <property type="project" value="TreeGrafter"/>
</dbReference>
<dbReference type="InterPro" id="IPR050126">
    <property type="entry name" value="Ap4A_hydrolase"/>
</dbReference>
<dbReference type="GO" id="GO:0008803">
    <property type="term" value="F:bis(5'-nucleosyl)-tetraphosphatase (symmetrical) activity"/>
    <property type="evidence" value="ECO:0007669"/>
    <property type="project" value="TreeGrafter"/>
</dbReference>
<dbReference type="STRING" id="1513793.SAMN06296036_105178"/>
<evidence type="ECO:0000313" key="3">
    <source>
        <dbReference type="Proteomes" id="UP000192907"/>
    </source>
</evidence>
<evidence type="ECO:0000259" key="1">
    <source>
        <dbReference type="Pfam" id="PF00149"/>
    </source>
</evidence>
<name>A0A1Y6BIV0_9BACT</name>
<dbReference type="GO" id="GO:0016791">
    <property type="term" value="F:phosphatase activity"/>
    <property type="evidence" value="ECO:0007669"/>
    <property type="project" value="TreeGrafter"/>
</dbReference>
<evidence type="ECO:0000313" key="2">
    <source>
        <dbReference type="EMBL" id="SMF12562.1"/>
    </source>
</evidence>
<organism evidence="2 3">
    <name type="scientific">Pseudobacteriovorax antillogorgiicola</name>
    <dbReference type="NCBI Taxonomy" id="1513793"/>
    <lineage>
        <taxon>Bacteria</taxon>
        <taxon>Pseudomonadati</taxon>
        <taxon>Bdellovibrionota</taxon>
        <taxon>Oligoflexia</taxon>
        <taxon>Oligoflexales</taxon>
        <taxon>Pseudobacteriovoracaceae</taxon>
        <taxon>Pseudobacteriovorax</taxon>
    </lineage>
</organism>
<dbReference type="InterPro" id="IPR029052">
    <property type="entry name" value="Metallo-depent_PP-like"/>
</dbReference>
<dbReference type="OrthoDB" id="9807890at2"/>
<feature type="domain" description="Calcineurin-like phosphoesterase" evidence="1">
    <location>
        <begin position="4"/>
        <end position="118"/>
    </location>
</feature>
<gene>
    <name evidence="2" type="ORF">SAMN06296036_105178</name>
</gene>
<dbReference type="Proteomes" id="UP000192907">
    <property type="component" value="Unassembled WGS sequence"/>
</dbReference>
<dbReference type="SUPFAM" id="SSF56300">
    <property type="entry name" value="Metallo-dependent phosphatases"/>
    <property type="match status" value="1"/>
</dbReference>
<accession>A0A1Y6BIV0</accession>
<reference evidence="3" key="1">
    <citation type="submission" date="2017-04" db="EMBL/GenBank/DDBJ databases">
        <authorList>
            <person name="Varghese N."/>
            <person name="Submissions S."/>
        </authorList>
    </citation>
    <scope>NUCLEOTIDE SEQUENCE [LARGE SCALE GENOMIC DNA]</scope>
    <source>
        <strain evidence="3">RKEM611</strain>
    </source>
</reference>
<dbReference type="AlphaFoldDB" id="A0A1Y6BIV0"/>
<dbReference type="Gene3D" id="3.60.21.10">
    <property type="match status" value="1"/>
</dbReference>
<dbReference type="PANTHER" id="PTHR42850:SF4">
    <property type="entry name" value="ZINC-DEPENDENT ENDOPOLYPHOSPHATASE"/>
    <property type="match status" value="1"/>
</dbReference>
<dbReference type="EMBL" id="FWZT01000005">
    <property type="protein sequence ID" value="SMF12562.1"/>
    <property type="molecule type" value="Genomic_DNA"/>
</dbReference>